<dbReference type="PANTHER" id="PTHR31032">
    <property type="entry name" value="PGR5-LIKE PROTEIN 1B, CHLOROPLASTIC"/>
    <property type="match status" value="1"/>
</dbReference>
<dbReference type="Proteomes" id="UP000289738">
    <property type="component" value="Unassembled WGS sequence"/>
</dbReference>
<sequence length="326" mass="36067">MASKLLAFALAHPRAPTPTPLIPISSTSSSSSANFGAHHLVQVSGRHLCLRRRLLMLSPKATAGKVEENDGVDDDGKILQYCSIDKKKRSVGEMEQEFLQALQAFYYEGKAIMSNEEFDNLKEELMWEGSSVVMLSSDEQKFLEASMAYVSGKPILSDKEFDQLKLRLKMEGSEIVAEGPRCSLRSRKVLIIIICISICIFFTCQILIYSLVLTSVRFFFLDDLTGFEITYLLELPEPFSFIFTWFAAVPLLVWLAQSLTSAIIKDSLILKGPCPNCGTENTSFFGTILSISSGDSTNKVKCENCGTALVYDSTTRLITLPEGSSS</sequence>
<evidence type="ECO:0008006" key="4">
    <source>
        <dbReference type="Google" id="ProtNLM"/>
    </source>
</evidence>
<keyword evidence="1" id="KW-0812">Transmembrane</keyword>
<accession>A0A444WQU8</accession>
<keyword evidence="1" id="KW-1133">Transmembrane helix</keyword>
<proteinExistence type="predicted"/>
<organism evidence="2 3">
    <name type="scientific">Arachis hypogaea</name>
    <name type="common">Peanut</name>
    <dbReference type="NCBI Taxonomy" id="3818"/>
    <lineage>
        <taxon>Eukaryota</taxon>
        <taxon>Viridiplantae</taxon>
        <taxon>Streptophyta</taxon>
        <taxon>Embryophyta</taxon>
        <taxon>Tracheophyta</taxon>
        <taxon>Spermatophyta</taxon>
        <taxon>Magnoliopsida</taxon>
        <taxon>eudicotyledons</taxon>
        <taxon>Gunneridae</taxon>
        <taxon>Pentapetalae</taxon>
        <taxon>rosids</taxon>
        <taxon>fabids</taxon>
        <taxon>Fabales</taxon>
        <taxon>Fabaceae</taxon>
        <taxon>Papilionoideae</taxon>
        <taxon>50 kb inversion clade</taxon>
        <taxon>dalbergioids sensu lato</taxon>
        <taxon>Dalbergieae</taxon>
        <taxon>Pterocarpus clade</taxon>
        <taxon>Arachis</taxon>
    </lineage>
</organism>
<protein>
    <recommendedName>
        <fullName evidence="4">PGR5-like protein</fullName>
    </recommendedName>
</protein>
<feature type="transmembrane region" description="Helical" evidence="1">
    <location>
        <begin position="189"/>
        <end position="219"/>
    </location>
</feature>
<dbReference type="EMBL" id="SDMP01000021">
    <property type="protein sequence ID" value="RYQ79793.1"/>
    <property type="molecule type" value="Genomic_DNA"/>
</dbReference>
<dbReference type="PANTHER" id="PTHR31032:SF10">
    <property type="entry name" value="PGR5-LIKE PROTEIN 1A"/>
    <property type="match status" value="1"/>
</dbReference>
<comment type="caution">
    <text evidence="2">The sequence shown here is derived from an EMBL/GenBank/DDBJ whole genome shotgun (WGS) entry which is preliminary data.</text>
</comment>
<dbReference type="GO" id="GO:0016730">
    <property type="term" value="F:oxidoreductase activity, acting on iron-sulfur proteins as donors"/>
    <property type="evidence" value="ECO:0007669"/>
    <property type="project" value="InterPro"/>
</dbReference>
<keyword evidence="3" id="KW-1185">Reference proteome</keyword>
<dbReference type="GO" id="GO:0009535">
    <property type="term" value="C:chloroplast thylakoid membrane"/>
    <property type="evidence" value="ECO:0007669"/>
    <property type="project" value="InterPro"/>
</dbReference>
<dbReference type="GO" id="GO:0009773">
    <property type="term" value="P:photosynthetic electron transport in photosystem I"/>
    <property type="evidence" value="ECO:0007669"/>
    <property type="project" value="InterPro"/>
</dbReference>
<dbReference type="InterPro" id="IPR039987">
    <property type="entry name" value="PGRL1"/>
</dbReference>
<gene>
    <name evidence="2" type="ORF">Ahy_Scaffold1g106621</name>
</gene>
<keyword evidence="1" id="KW-0472">Membrane</keyword>
<name>A0A444WQU8_ARAHY</name>
<evidence type="ECO:0000256" key="1">
    <source>
        <dbReference type="SAM" id="Phobius"/>
    </source>
</evidence>
<feature type="transmembrane region" description="Helical" evidence="1">
    <location>
        <begin position="239"/>
        <end position="256"/>
    </location>
</feature>
<dbReference type="AlphaFoldDB" id="A0A444WQU8"/>
<reference evidence="2 3" key="1">
    <citation type="submission" date="2019-01" db="EMBL/GenBank/DDBJ databases">
        <title>Sequencing of cultivated peanut Arachis hypogaea provides insights into genome evolution and oil improvement.</title>
        <authorList>
            <person name="Chen X."/>
        </authorList>
    </citation>
    <scope>NUCLEOTIDE SEQUENCE [LARGE SCALE GENOMIC DNA]</scope>
    <source>
        <strain evidence="3">cv. Fuhuasheng</strain>
        <tissue evidence="2">Leaves</tissue>
    </source>
</reference>
<evidence type="ECO:0000313" key="3">
    <source>
        <dbReference type="Proteomes" id="UP000289738"/>
    </source>
</evidence>
<evidence type="ECO:0000313" key="2">
    <source>
        <dbReference type="EMBL" id="RYQ79793.1"/>
    </source>
</evidence>